<dbReference type="HOGENOM" id="CLU_405329_0_0_5"/>
<dbReference type="InterPro" id="IPR018511">
    <property type="entry name" value="Hemolysin-typ_Ca-bd_CS"/>
</dbReference>
<dbReference type="PROSITE" id="PS00330">
    <property type="entry name" value="HEMOLYSIN_CALCIUM"/>
    <property type="match status" value="1"/>
</dbReference>
<dbReference type="EMBL" id="AONI01000006">
    <property type="protein sequence ID" value="EPX81275.1"/>
    <property type="molecule type" value="Genomic_DNA"/>
</dbReference>
<protein>
    <submittedName>
        <fullName evidence="3">Alkaline phosphatase</fullName>
        <ecNumber evidence="3">3.1.3.1</ecNumber>
    </submittedName>
</protein>
<dbReference type="SUPFAM" id="SSF51120">
    <property type="entry name" value="beta-Roll"/>
    <property type="match status" value="2"/>
</dbReference>
<reference evidence="4" key="1">
    <citation type="journal article" date="2013" name="Stand. Genomic Sci.">
        <title>Genome sequence of the Litoreibacter arenae type strain (DSM 19593(T)), a member of the Roseobacter clade isolated from sea sand.</title>
        <authorList>
            <person name="Riedel T."/>
            <person name="Fiebig A."/>
            <person name="Petersen J."/>
            <person name="Gronow S."/>
            <person name="Kyrpides N.C."/>
            <person name="Goker M."/>
            <person name="Klenk H.P."/>
        </authorList>
    </citation>
    <scope>NUCLEOTIDE SEQUENCE [LARGE SCALE GENOMIC DNA]</scope>
    <source>
        <strain evidence="4">DSM 19593</strain>
    </source>
</reference>
<dbReference type="InterPro" id="IPR011049">
    <property type="entry name" value="Serralysin-like_metalloprot_C"/>
</dbReference>
<dbReference type="PANTHER" id="PTHR38340:SF1">
    <property type="entry name" value="S-LAYER PROTEIN"/>
    <property type="match status" value="1"/>
</dbReference>
<dbReference type="PANTHER" id="PTHR38340">
    <property type="entry name" value="S-LAYER PROTEIN"/>
    <property type="match status" value="1"/>
</dbReference>
<keyword evidence="2" id="KW-0964">Secreted</keyword>
<dbReference type="OrthoDB" id="7877430at2"/>
<dbReference type="AlphaFoldDB" id="S9RT70"/>
<comment type="caution">
    <text evidence="3">The sequence shown here is derived from an EMBL/GenBank/DDBJ whole genome shotgun (WGS) entry which is preliminary data.</text>
</comment>
<dbReference type="GO" id="GO:0005509">
    <property type="term" value="F:calcium ion binding"/>
    <property type="evidence" value="ECO:0007669"/>
    <property type="project" value="InterPro"/>
</dbReference>
<dbReference type="Proteomes" id="UP000015351">
    <property type="component" value="Unassembled WGS sequence"/>
</dbReference>
<keyword evidence="3" id="KW-0378">Hydrolase</keyword>
<dbReference type="STRING" id="1123360.thalar_00725"/>
<dbReference type="EC" id="3.1.3.1" evidence="3"/>
<dbReference type="RefSeq" id="WP_021101794.1">
    <property type="nucleotide sequence ID" value="NZ_KE557312.1"/>
</dbReference>
<dbReference type="GO" id="GO:0005576">
    <property type="term" value="C:extracellular region"/>
    <property type="evidence" value="ECO:0007669"/>
    <property type="project" value="UniProtKB-SubCell"/>
</dbReference>
<evidence type="ECO:0000256" key="2">
    <source>
        <dbReference type="ARBA" id="ARBA00022525"/>
    </source>
</evidence>
<dbReference type="eggNOG" id="COG2931">
    <property type="taxonomic scope" value="Bacteria"/>
</dbReference>
<name>S9RT70_9RHOB</name>
<dbReference type="PRINTS" id="PR00313">
    <property type="entry name" value="CABNDNGRPT"/>
</dbReference>
<gene>
    <name evidence="3" type="ORF">thalar_00725</name>
</gene>
<dbReference type="GO" id="GO:0004035">
    <property type="term" value="F:alkaline phosphatase activity"/>
    <property type="evidence" value="ECO:0007669"/>
    <property type="project" value="UniProtKB-EC"/>
</dbReference>
<dbReference type="InterPro" id="IPR050557">
    <property type="entry name" value="RTX_toxin/Mannuronan_C5-epim"/>
</dbReference>
<evidence type="ECO:0000313" key="4">
    <source>
        <dbReference type="Proteomes" id="UP000015351"/>
    </source>
</evidence>
<sequence length="678" mass="70123">MPGRYANVGVLDASSGIFTLSGRVKSDLADVYDIKMAADLPFAGSISITLSFGPQGRNFDSELELERDVELELKGIGITLGEVKFGGETVLVTINGTEFIFGRADIGTRLVAEVAEQVGSDAYAATAQKAAEIIEAGMDAVNLIGKVFVVNSTPLPPSPTFTAKFEDVVEIPDEVIDNLGLLIFSNAIGGFPTVDRIEIYGENYIAVVYDEDLPFERAEIYYRDGESIAEFPAASLASEIRGSFDPFIVLSGFGYAQPGEGSDGLVYILDAEGAVQAAFDNSFDFGTNEGDRIVDGTSSADVIDASFVDADGDAVTDVADTIYGLGGDDTINSGNGADIIYGGDGNDTIDAGRGSAVIDGGTGNDIIYVIDSSVVDGGAGDDYLFSNLSKGGDHTFTGGSGADTFEFAYASASKAALQTITDFEVGIDTLIVEGHTLSGLLLDDLPSEFTTSQSADGSLVLNYGGIHSVTLSGVTQEQFFVETGITASATVGTSGDDIIDASFVDAEGDTVSDGAETIFGLDGNDIINAGKGNDTIYAGDGNDTINPDRGSKTIYGENGDDTIYVIDSSIVDGGAGDDHLFSNLNKGGDHTFTGGAGADTFEFAYTGGTKAAIEVITDFEVGIDALIIDGQTLSGLTLAELPSAYTTSAAGDGSLVLSYGGIHSVTLVGVTEAEFFML</sequence>
<dbReference type="Pfam" id="PF00353">
    <property type="entry name" value="HemolysinCabind"/>
    <property type="match status" value="4"/>
</dbReference>
<organism evidence="3 4">
    <name type="scientific">Litoreibacter arenae DSM 19593</name>
    <dbReference type="NCBI Taxonomy" id="1123360"/>
    <lineage>
        <taxon>Bacteria</taxon>
        <taxon>Pseudomonadati</taxon>
        <taxon>Pseudomonadota</taxon>
        <taxon>Alphaproteobacteria</taxon>
        <taxon>Rhodobacterales</taxon>
        <taxon>Roseobacteraceae</taxon>
        <taxon>Litoreibacter</taxon>
    </lineage>
</organism>
<accession>S9RT70</accession>
<keyword evidence="4" id="KW-1185">Reference proteome</keyword>
<dbReference type="Gene3D" id="2.150.10.10">
    <property type="entry name" value="Serralysin-like metalloprotease, C-terminal"/>
    <property type="match status" value="3"/>
</dbReference>
<evidence type="ECO:0000256" key="1">
    <source>
        <dbReference type="ARBA" id="ARBA00004613"/>
    </source>
</evidence>
<dbReference type="InterPro" id="IPR001343">
    <property type="entry name" value="Hemolysn_Ca-bd"/>
</dbReference>
<evidence type="ECO:0000313" key="3">
    <source>
        <dbReference type="EMBL" id="EPX81275.1"/>
    </source>
</evidence>
<proteinExistence type="predicted"/>
<comment type="subcellular location">
    <subcellularLocation>
        <location evidence="1">Secreted</location>
    </subcellularLocation>
</comment>